<evidence type="ECO:0000259" key="8">
    <source>
        <dbReference type="Pfam" id="PF01029"/>
    </source>
</evidence>
<accession>A0A1C6GQT0</accession>
<dbReference type="AlphaFoldDB" id="A0A1C6GQT0"/>
<keyword evidence="4 6" id="KW-0805">Transcription regulation</keyword>
<feature type="region of interest" description="Disordered" evidence="7">
    <location>
        <begin position="135"/>
        <end position="155"/>
    </location>
</feature>
<dbReference type="GO" id="GO:0005829">
    <property type="term" value="C:cytosol"/>
    <property type="evidence" value="ECO:0007669"/>
    <property type="project" value="TreeGrafter"/>
</dbReference>
<evidence type="ECO:0000313" key="9">
    <source>
        <dbReference type="EMBL" id="SCJ47570.1"/>
    </source>
</evidence>
<name>A0A1C6GQT0_9FIRM</name>
<dbReference type="EMBL" id="FMHG01000001">
    <property type="protein sequence ID" value="SCJ47570.1"/>
    <property type="molecule type" value="Genomic_DNA"/>
</dbReference>
<dbReference type="Pfam" id="PF01029">
    <property type="entry name" value="NusB"/>
    <property type="match status" value="1"/>
</dbReference>
<dbReference type="SUPFAM" id="SSF48013">
    <property type="entry name" value="NusB-like"/>
    <property type="match status" value="1"/>
</dbReference>
<reference evidence="9" key="1">
    <citation type="submission" date="2015-09" db="EMBL/GenBank/DDBJ databases">
        <authorList>
            <consortium name="Pathogen Informatics"/>
        </authorList>
    </citation>
    <scope>NUCLEOTIDE SEQUENCE</scope>
    <source>
        <strain evidence="9">2789STDY5834896</strain>
    </source>
</reference>
<dbReference type="NCBIfam" id="TIGR01951">
    <property type="entry name" value="nusB"/>
    <property type="match status" value="1"/>
</dbReference>
<dbReference type="GO" id="GO:0006353">
    <property type="term" value="P:DNA-templated transcription termination"/>
    <property type="evidence" value="ECO:0007669"/>
    <property type="project" value="UniProtKB-UniRule"/>
</dbReference>
<comment type="function">
    <text evidence="6">Involved in transcription antitermination. Required for transcription of ribosomal RNA (rRNA) genes. Binds specifically to the boxA antiterminator sequence of the ribosomal RNA (rrn) operons.</text>
</comment>
<dbReference type="GO" id="GO:0031564">
    <property type="term" value="P:transcription antitermination"/>
    <property type="evidence" value="ECO:0007669"/>
    <property type="project" value="UniProtKB-KW"/>
</dbReference>
<evidence type="ECO:0000256" key="5">
    <source>
        <dbReference type="ARBA" id="ARBA00023163"/>
    </source>
</evidence>
<evidence type="ECO:0000256" key="6">
    <source>
        <dbReference type="HAMAP-Rule" id="MF_00073"/>
    </source>
</evidence>
<evidence type="ECO:0000256" key="1">
    <source>
        <dbReference type="ARBA" id="ARBA00005952"/>
    </source>
</evidence>
<dbReference type="PANTHER" id="PTHR11078:SF3">
    <property type="entry name" value="ANTITERMINATION NUSB DOMAIN-CONTAINING PROTEIN"/>
    <property type="match status" value="1"/>
</dbReference>
<evidence type="ECO:0000256" key="2">
    <source>
        <dbReference type="ARBA" id="ARBA00022814"/>
    </source>
</evidence>
<feature type="domain" description="NusB/RsmB/TIM44" evidence="8">
    <location>
        <begin position="10"/>
        <end position="133"/>
    </location>
</feature>
<evidence type="ECO:0000256" key="7">
    <source>
        <dbReference type="SAM" id="MobiDB-lite"/>
    </source>
</evidence>
<sequence>MTTLPMSRTQSRETAFILAFEKSFLTEETIDEIVQKAEECGELQMSTYALTVLSELNNHQEQIDEKISSHLKAWKMDRLSHVCLAILRIAVCEMTFALTPVGVAINEAVELAKKYGNDEDFSFVNGILGAISKELPQPAATEADEQPEPATAGEQ</sequence>
<evidence type="ECO:0000256" key="4">
    <source>
        <dbReference type="ARBA" id="ARBA00023015"/>
    </source>
</evidence>
<dbReference type="HAMAP" id="MF_00073">
    <property type="entry name" value="NusB"/>
    <property type="match status" value="1"/>
</dbReference>
<dbReference type="InterPro" id="IPR011605">
    <property type="entry name" value="NusB_fam"/>
</dbReference>
<dbReference type="Gene3D" id="1.10.940.10">
    <property type="entry name" value="NusB-like"/>
    <property type="match status" value="1"/>
</dbReference>
<proteinExistence type="inferred from homology"/>
<gene>
    <name evidence="6 9" type="primary">nusB</name>
    <name evidence="9" type="ORF">SAMEA3545359_00491</name>
</gene>
<protein>
    <recommendedName>
        <fullName evidence="6">Transcription antitermination protein NusB</fullName>
    </recommendedName>
    <alternativeName>
        <fullName evidence="6">Antitermination factor NusB</fullName>
    </alternativeName>
</protein>
<keyword evidence="3 6" id="KW-0694">RNA-binding</keyword>
<evidence type="ECO:0000256" key="3">
    <source>
        <dbReference type="ARBA" id="ARBA00022884"/>
    </source>
</evidence>
<keyword evidence="5 6" id="KW-0804">Transcription</keyword>
<keyword evidence="2 6" id="KW-0889">Transcription antitermination</keyword>
<dbReference type="InterPro" id="IPR035926">
    <property type="entry name" value="NusB-like_sf"/>
</dbReference>
<organism evidence="9">
    <name type="scientific">uncultured Anaerotruncus sp</name>
    <dbReference type="NCBI Taxonomy" id="905011"/>
    <lineage>
        <taxon>Bacteria</taxon>
        <taxon>Bacillati</taxon>
        <taxon>Bacillota</taxon>
        <taxon>Clostridia</taxon>
        <taxon>Eubacteriales</taxon>
        <taxon>Oscillospiraceae</taxon>
        <taxon>Anaerotruncus</taxon>
        <taxon>environmental samples</taxon>
    </lineage>
</organism>
<comment type="similarity">
    <text evidence="1 6">Belongs to the NusB family.</text>
</comment>
<dbReference type="InterPro" id="IPR006027">
    <property type="entry name" value="NusB_RsmB_TIM44"/>
</dbReference>
<dbReference type="GO" id="GO:0003723">
    <property type="term" value="F:RNA binding"/>
    <property type="evidence" value="ECO:0007669"/>
    <property type="project" value="UniProtKB-UniRule"/>
</dbReference>
<dbReference type="PANTHER" id="PTHR11078">
    <property type="entry name" value="N UTILIZATION SUBSTANCE PROTEIN B-RELATED"/>
    <property type="match status" value="1"/>
</dbReference>